<protein>
    <submittedName>
        <fullName evidence="1">Putative dynein light chain protein</fullName>
    </submittedName>
</protein>
<dbReference type="EMBL" id="AHZU02000251">
    <property type="protein sequence ID" value="KFG46750.1"/>
    <property type="molecule type" value="Genomic_DNA"/>
</dbReference>
<comment type="caution">
    <text evidence="1">The sequence shown here is derived from an EMBL/GenBank/DDBJ whole genome shotgun (WGS) entry which is preliminary data.</text>
</comment>
<evidence type="ECO:0000313" key="2">
    <source>
        <dbReference type="Proteomes" id="UP000028837"/>
    </source>
</evidence>
<dbReference type="PANTHER" id="PTHR21255:SF4">
    <property type="entry name" value="DYNEIN LIGHT CHAIN TCTEX-TYPE"/>
    <property type="match status" value="1"/>
</dbReference>
<dbReference type="GO" id="GO:0005868">
    <property type="term" value="C:cytoplasmic dynein complex"/>
    <property type="evidence" value="ECO:0007669"/>
    <property type="project" value="TreeGrafter"/>
</dbReference>
<dbReference type="PANTHER" id="PTHR21255">
    <property type="entry name" value="T-COMPLEX-ASSOCIATED-TESTIS-EXPRESSED 1/ DYNEIN LIGHT CHAIN"/>
    <property type="match status" value="1"/>
</dbReference>
<proteinExistence type="predicted"/>
<name>A0A086KQT2_TOXGO</name>
<dbReference type="GO" id="GO:0045505">
    <property type="term" value="F:dynein intermediate chain binding"/>
    <property type="evidence" value="ECO:0007669"/>
    <property type="project" value="TreeGrafter"/>
</dbReference>
<dbReference type="Pfam" id="PF03645">
    <property type="entry name" value="Tctex-1"/>
    <property type="match status" value="1"/>
</dbReference>
<dbReference type="GO" id="GO:0007018">
    <property type="term" value="P:microtubule-based movement"/>
    <property type="evidence" value="ECO:0007669"/>
    <property type="project" value="TreeGrafter"/>
</dbReference>
<sequence length="119" mass="13237">MVPIVYAVLCSDLQQSDFVAEQIQEIARHAITQCLSSVVYKKEKVNSWCAQISDACLKELAKLNKPFKYIVTCIIMQKTGASLYTAASTCWDVKTDGLCSLQVSTETMDCVVTIYTLQI</sequence>
<evidence type="ECO:0000313" key="1">
    <source>
        <dbReference type="EMBL" id="KFG46750.1"/>
    </source>
</evidence>
<gene>
    <name evidence="1" type="ORF">TGDOM2_247560</name>
</gene>
<reference evidence="1 2" key="1">
    <citation type="submission" date="2014-02" db="EMBL/GenBank/DDBJ databases">
        <authorList>
            <person name="Sibley D."/>
            <person name="Venepally P."/>
            <person name="Karamycheva S."/>
            <person name="Hadjithomas M."/>
            <person name="Khan A."/>
            <person name="Brunk B."/>
            <person name="Roos D."/>
            <person name="Caler E."/>
            <person name="Lorenzi H."/>
        </authorList>
    </citation>
    <scope>NUCLEOTIDE SEQUENCE [LARGE SCALE GENOMIC DNA]</scope>
    <source>
        <strain evidence="1 2">GAB2-2007-GAL-DOM2</strain>
    </source>
</reference>
<dbReference type="OrthoDB" id="10059120at2759"/>
<dbReference type="VEuPathDB" id="ToxoDB:TGDOM2_247560"/>
<dbReference type="InterPro" id="IPR005334">
    <property type="entry name" value="Tctex-1-like"/>
</dbReference>
<dbReference type="AlphaFoldDB" id="A0A086KQT2"/>
<dbReference type="Proteomes" id="UP000028837">
    <property type="component" value="Unassembled WGS sequence"/>
</dbReference>
<dbReference type="Gene3D" id="3.30.1140.40">
    <property type="entry name" value="Tctex-1"/>
    <property type="match status" value="1"/>
</dbReference>
<dbReference type="GO" id="GO:0005737">
    <property type="term" value="C:cytoplasm"/>
    <property type="evidence" value="ECO:0007669"/>
    <property type="project" value="TreeGrafter"/>
</dbReference>
<dbReference type="InterPro" id="IPR038586">
    <property type="entry name" value="Tctex-1-like_sf"/>
</dbReference>
<organism evidence="1 2">
    <name type="scientific">Toxoplasma gondii GAB2-2007-GAL-DOM2</name>
    <dbReference type="NCBI Taxonomy" id="1130820"/>
    <lineage>
        <taxon>Eukaryota</taxon>
        <taxon>Sar</taxon>
        <taxon>Alveolata</taxon>
        <taxon>Apicomplexa</taxon>
        <taxon>Conoidasida</taxon>
        <taxon>Coccidia</taxon>
        <taxon>Eucoccidiorida</taxon>
        <taxon>Eimeriorina</taxon>
        <taxon>Sarcocystidae</taxon>
        <taxon>Toxoplasma</taxon>
    </lineage>
</organism>
<dbReference type="CDD" id="cd21455">
    <property type="entry name" value="DLC-like_DYNLT1_DYNLT3"/>
    <property type="match status" value="1"/>
</dbReference>
<accession>A0A086KQT2</accession>